<feature type="compositionally biased region" description="Acidic residues" evidence="1">
    <location>
        <begin position="24"/>
        <end position="35"/>
    </location>
</feature>
<accession>A0A365MPH7</accession>
<organism evidence="2 3">
    <name type="scientific">Gibberella intermedia</name>
    <name type="common">Bulb rot disease fungus</name>
    <name type="synonym">Fusarium proliferatum</name>
    <dbReference type="NCBI Taxonomy" id="948311"/>
    <lineage>
        <taxon>Eukaryota</taxon>
        <taxon>Fungi</taxon>
        <taxon>Dikarya</taxon>
        <taxon>Ascomycota</taxon>
        <taxon>Pezizomycotina</taxon>
        <taxon>Sordariomycetes</taxon>
        <taxon>Hypocreomycetidae</taxon>
        <taxon>Hypocreales</taxon>
        <taxon>Nectriaceae</taxon>
        <taxon>Fusarium</taxon>
        <taxon>Fusarium fujikuroi species complex</taxon>
    </lineage>
</organism>
<gene>
    <name evidence="2" type="ORF">FPRO05_14339</name>
</gene>
<reference evidence="2 3" key="1">
    <citation type="submission" date="2017-12" db="EMBL/GenBank/DDBJ databases">
        <title>Genome sequence of the mycotoxigenic crop pathogen Fusarium proliferatum, strain ITEM 2341 from Date Palm.</title>
        <authorList>
            <person name="Almiman B.F."/>
            <person name="Shittu T.A."/>
            <person name="Muthumeenakshi S."/>
            <person name="Baroncelli R."/>
            <person name="Sreenivasaprasada S."/>
        </authorList>
    </citation>
    <scope>NUCLEOTIDE SEQUENCE [LARGE SCALE GENOMIC DNA]</scope>
    <source>
        <strain evidence="2 3">ITEM 2341</strain>
    </source>
</reference>
<feature type="region of interest" description="Disordered" evidence="1">
    <location>
        <begin position="1"/>
        <end position="61"/>
    </location>
</feature>
<protein>
    <submittedName>
        <fullName evidence="2">Uncharacterized protein</fullName>
    </submittedName>
</protein>
<dbReference type="EMBL" id="PKMI01000070">
    <property type="protein sequence ID" value="RBA10318.1"/>
    <property type="molecule type" value="Genomic_DNA"/>
</dbReference>
<dbReference type="Proteomes" id="UP000251714">
    <property type="component" value="Unassembled WGS sequence"/>
</dbReference>
<comment type="caution">
    <text evidence="2">The sequence shown here is derived from an EMBL/GenBank/DDBJ whole genome shotgun (WGS) entry which is preliminary data.</text>
</comment>
<proteinExistence type="predicted"/>
<evidence type="ECO:0000256" key="1">
    <source>
        <dbReference type="SAM" id="MobiDB-lite"/>
    </source>
</evidence>
<sequence length="138" mass="15758">MHHRSGSYFSNTSSDSQDSGMMFDSDEYQPSDMDTDPTNNSDMEFDSDLENTRPPTVFNSNKYQLSDIETDLTSQSDAESEPESYICNLSPDYFLQIEDESDDDDADQTAFSAATLKQLDGIERRWKAYLLQFHKSKS</sequence>
<evidence type="ECO:0000313" key="3">
    <source>
        <dbReference type="Proteomes" id="UP000251714"/>
    </source>
</evidence>
<dbReference type="AlphaFoldDB" id="A0A365MPH7"/>
<evidence type="ECO:0000313" key="2">
    <source>
        <dbReference type="EMBL" id="RBA10318.1"/>
    </source>
</evidence>
<feature type="compositionally biased region" description="Polar residues" evidence="1">
    <location>
        <begin position="7"/>
        <end position="19"/>
    </location>
</feature>
<name>A0A365MPH7_GIBIN</name>